<feature type="domain" description="AMP-dependent synthetase/ligase" evidence="5">
    <location>
        <begin position="38"/>
        <end position="412"/>
    </location>
</feature>
<accession>A0A2V0PJT5</accession>
<evidence type="ECO:0000313" key="8">
    <source>
        <dbReference type="Proteomes" id="UP000247498"/>
    </source>
</evidence>
<keyword evidence="3" id="KW-0547">Nucleotide-binding</keyword>
<dbReference type="OrthoDB" id="3633556at2759"/>
<dbReference type="Proteomes" id="UP000247498">
    <property type="component" value="Unassembled WGS sequence"/>
</dbReference>
<evidence type="ECO:0000256" key="4">
    <source>
        <dbReference type="ARBA" id="ARBA00022840"/>
    </source>
</evidence>
<dbReference type="GO" id="GO:0005524">
    <property type="term" value="F:ATP binding"/>
    <property type="evidence" value="ECO:0007669"/>
    <property type="project" value="UniProtKB-KW"/>
</dbReference>
<dbReference type="PANTHER" id="PTHR43201">
    <property type="entry name" value="ACYL-COA SYNTHETASE"/>
    <property type="match status" value="1"/>
</dbReference>
<sequence length="558" mass="57589">MAKLLGRKRRTHSARMGLLPAGATLISAIEGRDDALAVAVADGKKGGVRLSRAQLRAAVGSLAKRLVAAGVKPGDVVSMVQTNTVEFLVSFLAVGQARGVAAPFNSAYKQDEFSWYMEDATTKLLLLPPEGNDRAAAAAEGLAIPAATLELVAPAAPGAAPGLRVVEVAAGKAGPRVTSAAAEAAAESDAAPPAPEPSDVALFLHTSGTTSKPKGVPLSHANLAASMANIVATYDLGPSDVSYMVMPLFHVHGLLAGTLAPLAAGGAIVLPVAGRFSASVFWEDCARHGATFYTAVPTMHQVLLERAPKDFPKDSPPPLRFIRSCSSSLAPATHAALEETFGVPVLEAYAMTEAAHQMTSNPLPARGPRKAGSVGKAQGGVSVAILDDAGALLPQGEVGEVCIKGANVTKGYINNPKANAEAFTAEGWFRTGDQGRLDEEGYLFLTGRLKELINRGGEKISPLEVDGVLLSHPAVSEAVSFGAPDPKYGEVVAAAVVLREGEEGGEELVEAIRAHCAKQLSAFKVPGPGLLFVTDALPKGATGKVQRRHMPAAFLGTQ</sequence>
<proteinExistence type="inferred from homology"/>
<dbReference type="PANTHER" id="PTHR43201:SF5">
    <property type="entry name" value="MEDIUM-CHAIN ACYL-COA LIGASE ACSF2, MITOCHONDRIAL"/>
    <property type="match status" value="1"/>
</dbReference>
<name>A0A2V0PJT5_9CHLO</name>
<dbReference type="SUPFAM" id="SSF56801">
    <property type="entry name" value="Acetyl-CoA synthetase-like"/>
    <property type="match status" value="1"/>
</dbReference>
<evidence type="ECO:0000259" key="6">
    <source>
        <dbReference type="Pfam" id="PF13193"/>
    </source>
</evidence>
<dbReference type="InParanoid" id="A0A2V0PJT5"/>
<dbReference type="Pfam" id="PF00501">
    <property type="entry name" value="AMP-binding"/>
    <property type="match status" value="1"/>
</dbReference>
<dbReference type="InterPro" id="IPR045310">
    <property type="entry name" value="Pcs60-like"/>
</dbReference>
<gene>
    <name evidence="7" type="ORF">Rsub_09996</name>
</gene>
<dbReference type="PROSITE" id="PS00455">
    <property type="entry name" value="AMP_BINDING"/>
    <property type="match status" value="1"/>
</dbReference>
<reference evidence="7 8" key="1">
    <citation type="journal article" date="2018" name="Sci. Rep.">
        <title>Raphidocelis subcapitata (=Pseudokirchneriella subcapitata) provides an insight into genome evolution and environmental adaptations in the Sphaeropleales.</title>
        <authorList>
            <person name="Suzuki S."/>
            <person name="Yamaguchi H."/>
            <person name="Nakajima N."/>
            <person name="Kawachi M."/>
        </authorList>
    </citation>
    <scope>NUCLEOTIDE SEQUENCE [LARGE SCALE GENOMIC DNA]</scope>
    <source>
        <strain evidence="7 8">NIES-35</strain>
    </source>
</reference>
<comment type="caution">
    <text evidence="7">The sequence shown here is derived from an EMBL/GenBank/DDBJ whole genome shotgun (WGS) entry which is preliminary data.</text>
</comment>
<comment type="similarity">
    <text evidence="1">Belongs to the ATP-dependent AMP-binding enzyme family.</text>
</comment>
<dbReference type="EMBL" id="BDRX01000096">
    <property type="protein sequence ID" value="GBF97305.1"/>
    <property type="molecule type" value="Genomic_DNA"/>
</dbReference>
<dbReference type="InterPro" id="IPR025110">
    <property type="entry name" value="AMP-bd_C"/>
</dbReference>
<dbReference type="GO" id="GO:0031956">
    <property type="term" value="F:medium-chain fatty acid-CoA ligase activity"/>
    <property type="evidence" value="ECO:0007669"/>
    <property type="project" value="TreeGrafter"/>
</dbReference>
<dbReference type="AlphaFoldDB" id="A0A2V0PJT5"/>
<dbReference type="CDD" id="cd05926">
    <property type="entry name" value="FACL_fum10p_like"/>
    <property type="match status" value="1"/>
</dbReference>
<dbReference type="GO" id="GO:0006631">
    <property type="term" value="P:fatty acid metabolic process"/>
    <property type="evidence" value="ECO:0007669"/>
    <property type="project" value="TreeGrafter"/>
</dbReference>
<dbReference type="STRING" id="307507.A0A2V0PJT5"/>
<keyword evidence="2" id="KW-0436">Ligase</keyword>
<dbReference type="InterPro" id="IPR020845">
    <property type="entry name" value="AMP-binding_CS"/>
</dbReference>
<protein>
    <submittedName>
        <fullName evidence="7">Uncharacterized protein</fullName>
    </submittedName>
</protein>
<dbReference type="Gene3D" id="3.40.50.12780">
    <property type="entry name" value="N-terminal domain of ligase-like"/>
    <property type="match status" value="1"/>
</dbReference>
<organism evidence="7 8">
    <name type="scientific">Raphidocelis subcapitata</name>
    <dbReference type="NCBI Taxonomy" id="307507"/>
    <lineage>
        <taxon>Eukaryota</taxon>
        <taxon>Viridiplantae</taxon>
        <taxon>Chlorophyta</taxon>
        <taxon>core chlorophytes</taxon>
        <taxon>Chlorophyceae</taxon>
        <taxon>CS clade</taxon>
        <taxon>Sphaeropleales</taxon>
        <taxon>Selenastraceae</taxon>
        <taxon>Raphidocelis</taxon>
    </lineage>
</organism>
<dbReference type="InterPro" id="IPR000873">
    <property type="entry name" value="AMP-dep_synth/lig_dom"/>
</dbReference>
<evidence type="ECO:0000256" key="1">
    <source>
        <dbReference type="ARBA" id="ARBA00006432"/>
    </source>
</evidence>
<dbReference type="InterPro" id="IPR042099">
    <property type="entry name" value="ANL_N_sf"/>
</dbReference>
<dbReference type="InterPro" id="IPR045851">
    <property type="entry name" value="AMP-bd_C_sf"/>
</dbReference>
<evidence type="ECO:0000259" key="5">
    <source>
        <dbReference type="Pfam" id="PF00501"/>
    </source>
</evidence>
<evidence type="ECO:0000313" key="7">
    <source>
        <dbReference type="EMBL" id="GBF97305.1"/>
    </source>
</evidence>
<dbReference type="Pfam" id="PF13193">
    <property type="entry name" value="AMP-binding_C"/>
    <property type="match status" value="1"/>
</dbReference>
<keyword evidence="4" id="KW-0067">ATP-binding</keyword>
<feature type="domain" description="AMP-binding enzyme C-terminal" evidence="6">
    <location>
        <begin position="464"/>
        <end position="544"/>
    </location>
</feature>
<dbReference type="FunCoup" id="A0A2V0PJT5">
    <property type="interactions" value="219"/>
</dbReference>
<keyword evidence="8" id="KW-1185">Reference proteome</keyword>
<dbReference type="Gene3D" id="3.30.300.30">
    <property type="match status" value="1"/>
</dbReference>
<evidence type="ECO:0000256" key="3">
    <source>
        <dbReference type="ARBA" id="ARBA00022741"/>
    </source>
</evidence>
<evidence type="ECO:0000256" key="2">
    <source>
        <dbReference type="ARBA" id="ARBA00022598"/>
    </source>
</evidence>